<proteinExistence type="predicted"/>
<name>F8FHT0_PAEMK</name>
<reference evidence="4" key="1">
    <citation type="submission" date="2011-06" db="EMBL/GenBank/DDBJ databases">
        <title>Complete genome sequence of Paenibacillus mucilaginosus KNP414.</title>
        <authorList>
            <person name="Wang J."/>
            <person name="Hu S."/>
            <person name="Hu X."/>
            <person name="Zhang B."/>
            <person name="Dong D."/>
            <person name="Zhang S."/>
            <person name="Zhao K."/>
            <person name="Wu D."/>
        </authorList>
    </citation>
    <scope>NUCLEOTIDE SEQUENCE [LARGE SCALE GENOMIC DNA]</scope>
    <source>
        <strain evidence="4">KNP414</strain>
    </source>
</reference>
<dbReference type="KEGG" id="pms:KNP414_04255"/>
<dbReference type="Gene3D" id="3.40.50.11930">
    <property type="match status" value="1"/>
</dbReference>
<dbReference type="PANTHER" id="PTHR12526">
    <property type="entry name" value="GLYCOSYLTRANSFERASE"/>
    <property type="match status" value="1"/>
</dbReference>
<keyword evidence="1" id="KW-0328">Glycosyltransferase</keyword>
<gene>
    <name evidence="3" type="ordered locus">KNP414_04255</name>
</gene>
<dbReference type="Gene3D" id="3.40.50.2000">
    <property type="entry name" value="Glycogen Phosphorylase B"/>
    <property type="match status" value="1"/>
</dbReference>
<evidence type="ECO:0000313" key="3">
    <source>
        <dbReference type="EMBL" id="AEI42787.1"/>
    </source>
</evidence>
<dbReference type="CDD" id="cd03801">
    <property type="entry name" value="GT4_PimA-like"/>
    <property type="match status" value="1"/>
</dbReference>
<dbReference type="HOGENOM" id="CLU_656826_0_0_9"/>
<organism evidence="3 4">
    <name type="scientific">Paenibacillus mucilaginosus (strain KNP414)</name>
    <dbReference type="NCBI Taxonomy" id="1036673"/>
    <lineage>
        <taxon>Bacteria</taxon>
        <taxon>Bacillati</taxon>
        <taxon>Bacillota</taxon>
        <taxon>Bacilli</taxon>
        <taxon>Bacillales</taxon>
        <taxon>Paenibacillaceae</taxon>
        <taxon>Paenibacillus</taxon>
    </lineage>
</organism>
<dbReference type="PATRIC" id="fig|1036673.3.peg.3923"/>
<evidence type="ECO:0000313" key="4">
    <source>
        <dbReference type="Proteomes" id="UP000006620"/>
    </source>
</evidence>
<evidence type="ECO:0000256" key="2">
    <source>
        <dbReference type="ARBA" id="ARBA00022679"/>
    </source>
</evidence>
<dbReference type="SUPFAM" id="SSF53756">
    <property type="entry name" value="UDP-Glycosyltransferase/glycogen phosphorylase"/>
    <property type="match status" value="1"/>
</dbReference>
<reference evidence="3 4" key="2">
    <citation type="journal article" date="2013" name="Genome Announc.">
        <title>Genome Sequence of Growth-Improving Paenibacillus mucilaginosus Strain KNP414.</title>
        <authorList>
            <person name="Lu J.J."/>
            <person name="Wang J.F."/>
            <person name="Hu X.F."/>
        </authorList>
    </citation>
    <scope>NUCLEOTIDE SEQUENCE [LARGE SCALE GENOMIC DNA]</scope>
    <source>
        <strain evidence="3 4">KNP414</strain>
    </source>
</reference>
<sequence length="393" mass="44517">MIFIQNPRVLIIGEGQQATGYARVIQSLASNLASEFEIVHFAINDYGSFRSIPWITEPNTILGDRYGCKQLPALLKRYSPDLILICHDYWLYSLYESSLTSYSGKTIAYCPIDHNVGPDQIKDLSSVDALVVYTYYSRSLALQAFEQLLKKNEPMNIPTIEAIGFGVDLNAFYPLPEGRRMSRQKLFPDRPELLNAWIILNANRNSFRKRIDLTIKAFSEFCRGKPDVYLYLHMGRVDFGIDVLDLAKSLGIEERLLLTTQKEDKPNLNDADLNLIYNACDVGLNTCMDEGWGLVSFEHAATGATQIVPNHSACSELWNDVGILIPTDVDLKGNRVVNETSLVEQMNLLYHGDKKMAYLSKKAMEYATLPQFHWSSISNKWKELILKTLGTSH</sequence>
<accession>F8FHT0</accession>
<protein>
    <submittedName>
        <fullName evidence="3">Glycosyl transferase, group 1</fullName>
    </submittedName>
</protein>
<evidence type="ECO:0000256" key="1">
    <source>
        <dbReference type="ARBA" id="ARBA00022676"/>
    </source>
</evidence>
<keyword evidence="2 3" id="KW-0808">Transferase</keyword>
<dbReference type="RefSeq" id="WP_013917941.1">
    <property type="nucleotide sequence ID" value="NC_015690.1"/>
</dbReference>
<dbReference type="PANTHER" id="PTHR12526:SF510">
    <property type="entry name" value="D-INOSITOL 3-PHOSPHATE GLYCOSYLTRANSFERASE"/>
    <property type="match status" value="1"/>
</dbReference>
<dbReference type="Proteomes" id="UP000006620">
    <property type="component" value="Chromosome"/>
</dbReference>
<dbReference type="AlphaFoldDB" id="F8FHT0"/>
<dbReference type="EMBL" id="CP002869">
    <property type="protein sequence ID" value="AEI42787.1"/>
    <property type="molecule type" value="Genomic_DNA"/>
</dbReference>
<dbReference type="GO" id="GO:0016757">
    <property type="term" value="F:glycosyltransferase activity"/>
    <property type="evidence" value="ECO:0007669"/>
    <property type="project" value="UniProtKB-KW"/>
</dbReference>